<evidence type="ECO:0000256" key="1">
    <source>
        <dbReference type="SAM" id="Coils"/>
    </source>
</evidence>
<evidence type="ECO:0000256" key="2">
    <source>
        <dbReference type="SAM" id="MobiDB-lite"/>
    </source>
</evidence>
<evidence type="ECO:0008006" key="7">
    <source>
        <dbReference type="Google" id="ProtNLM"/>
    </source>
</evidence>
<dbReference type="AlphaFoldDB" id="A0A4U5NXG0"/>
<dbReference type="EMBL" id="AZBU02000003">
    <property type="protein sequence ID" value="TKR88162.1"/>
    <property type="molecule type" value="Genomic_DNA"/>
</dbReference>
<dbReference type="Pfam" id="PF13600">
    <property type="entry name" value="DUF4140"/>
    <property type="match status" value="1"/>
</dbReference>
<dbReference type="Pfam" id="PF13598">
    <property type="entry name" value="DUF4139"/>
    <property type="match status" value="1"/>
</dbReference>
<feature type="domain" description="DUF4139" evidence="3">
    <location>
        <begin position="197"/>
        <end position="548"/>
    </location>
</feature>
<dbReference type="InterPro" id="IPR025554">
    <property type="entry name" value="DUF4140"/>
</dbReference>
<accession>A0A4U5NXG0</accession>
<dbReference type="STRING" id="34508.A0A4U5NXG0"/>
<evidence type="ECO:0000259" key="3">
    <source>
        <dbReference type="Pfam" id="PF13598"/>
    </source>
</evidence>
<evidence type="ECO:0000313" key="6">
    <source>
        <dbReference type="Proteomes" id="UP000298663"/>
    </source>
</evidence>
<name>A0A4U5NXG0_STECR</name>
<dbReference type="InterPro" id="IPR011935">
    <property type="entry name" value="CHP02231"/>
</dbReference>
<dbReference type="OrthoDB" id="10068793at2759"/>
<dbReference type="InterPro" id="IPR037291">
    <property type="entry name" value="DUF4139"/>
</dbReference>
<feature type="region of interest" description="Disordered" evidence="2">
    <location>
        <begin position="306"/>
        <end position="329"/>
    </location>
</feature>
<sequence length="574" mass="63828">MSTFKASDLPLESVTVYNDRAQVTRELKTALNVGFHEITITHLPATIDCKSVQFEGLGPARIHDVNFGFKNVEADDGSKKEIEELKEALKELAEKQEDIEDEAMPFQVQLDSLNERMTKVGKGEAVEDIVSFYEYYEKRAATLQSTIRNLWREKTAIQAEIRKRTAKLKFFNPSKAVSKNVVVVVEVLRNDKFCFMLSYEVSRAQWRPRYDLRLVSAVNVGQKTVLKVDYFAEIQQKTGEDWKNAKVFLSTAQPGFRGEVPELKTLNASLVQQIISPVGGGLFGAPAAKPARGSVGFGGAPATSGLFGSTSAPSQTEFAPPPPPPEPVEKAEMSVNQQILAAEFEVAHKKTIPSDDSYHKMLITTLEFDPSLLYECVPKLSVSAYLTATVTNDSAFPLLKGEASVYLNNCFVSKTVLDLVSPGDKFTCSLGIDSAVKITYVPGSRVKGEGGVFHKHNMLTNTQKIAICNSKPAEEITIIVREQYPKSNNDKIKVTLLEPTIQNTEPQENNDEVIPGITIDADHNLKWVLTLLEGEKKEMSVKWLVEYPGNEQLTLQETAKQFNFKEVHKRNAFL</sequence>
<proteinExistence type="predicted"/>
<comment type="caution">
    <text evidence="5">The sequence shown here is derived from an EMBL/GenBank/DDBJ whole genome shotgun (WGS) entry which is preliminary data.</text>
</comment>
<protein>
    <recommendedName>
        <fullName evidence="7">DUF4139 domain-containing protein</fullName>
    </recommendedName>
</protein>
<gene>
    <name evidence="5" type="ORF">L596_012448</name>
</gene>
<feature type="domain" description="DUF4140" evidence="4">
    <location>
        <begin position="14"/>
        <end position="104"/>
    </location>
</feature>
<evidence type="ECO:0000313" key="5">
    <source>
        <dbReference type="EMBL" id="TKR88162.1"/>
    </source>
</evidence>
<dbReference type="PANTHER" id="PTHR31005:SF8">
    <property type="entry name" value="DUF4139 DOMAIN-CONTAINING PROTEIN"/>
    <property type="match status" value="1"/>
</dbReference>
<feature type="coiled-coil region" evidence="1">
    <location>
        <begin position="75"/>
        <end position="102"/>
    </location>
</feature>
<keyword evidence="6" id="KW-1185">Reference proteome</keyword>
<reference evidence="5 6" key="1">
    <citation type="journal article" date="2015" name="Genome Biol.">
        <title>Comparative genomics of Steinernema reveals deeply conserved gene regulatory networks.</title>
        <authorList>
            <person name="Dillman A.R."/>
            <person name="Macchietto M."/>
            <person name="Porter C.F."/>
            <person name="Rogers A."/>
            <person name="Williams B."/>
            <person name="Antoshechkin I."/>
            <person name="Lee M.M."/>
            <person name="Goodwin Z."/>
            <person name="Lu X."/>
            <person name="Lewis E.E."/>
            <person name="Goodrich-Blair H."/>
            <person name="Stock S.P."/>
            <person name="Adams B.J."/>
            <person name="Sternberg P.W."/>
            <person name="Mortazavi A."/>
        </authorList>
    </citation>
    <scope>NUCLEOTIDE SEQUENCE [LARGE SCALE GENOMIC DNA]</scope>
    <source>
        <strain evidence="5 6">ALL</strain>
    </source>
</reference>
<dbReference type="Gene3D" id="1.10.287.1490">
    <property type="match status" value="1"/>
</dbReference>
<dbReference type="PANTHER" id="PTHR31005">
    <property type="entry name" value="DUF4139 DOMAIN-CONTAINING PROTEIN"/>
    <property type="match status" value="1"/>
</dbReference>
<feature type="compositionally biased region" description="Polar residues" evidence="2">
    <location>
        <begin position="306"/>
        <end position="317"/>
    </location>
</feature>
<evidence type="ECO:0000259" key="4">
    <source>
        <dbReference type="Pfam" id="PF13600"/>
    </source>
</evidence>
<dbReference type="Proteomes" id="UP000298663">
    <property type="component" value="Unassembled WGS sequence"/>
</dbReference>
<organism evidence="5 6">
    <name type="scientific">Steinernema carpocapsae</name>
    <name type="common">Entomopathogenic nematode</name>
    <dbReference type="NCBI Taxonomy" id="34508"/>
    <lineage>
        <taxon>Eukaryota</taxon>
        <taxon>Metazoa</taxon>
        <taxon>Ecdysozoa</taxon>
        <taxon>Nematoda</taxon>
        <taxon>Chromadorea</taxon>
        <taxon>Rhabditida</taxon>
        <taxon>Tylenchina</taxon>
        <taxon>Panagrolaimomorpha</taxon>
        <taxon>Strongyloidoidea</taxon>
        <taxon>Steinernematidae</taxon>
        <taxon>Steinernema</taxon>
    </lineage>
</organism>
<dbReference type="NCBIfam" id="TIGR02231">
    <property type="entry name" value="mucoidy inhibitor MuiA family protein"/>
    <property type="match status" value="1"/>
</dbReference>
<keyword evidence="1" id="KW-0175">Coiled coil</keyword>
<reference evidence="5 6" key="2">
    <citation type="journal article" date="2019" name="G3 (Bethesda)">
        <title>Hybrid Assembly of the Genome of the Entomopathogenic Nematode Steinernema carpocapsae Identifies the X-Chromosome.</title>
        <authorList>
            <person name="Serra L."/>
            <person name="Macchietto M."/>
            <person name="Macias-Munoz A."/>
            <person name="McGill C.J."/>
            <person name="Rodriguez I.M."/>
            <person name="Rodriguez B."/>
            <person name="Murad R."/>
            <person name="Mortazavi A."/>
        </authorList>
    </citation>
    <scope>NUCLEOTIDE SEQUENCE [LARGE SCALE GENOMIC DNA]</scope>
    <source>
        <strain evidence="5 6">ALL</strain>
    </source>
</reference>